<dbReference type="FunFam" id="3.40.50.300:FF:001233">
    <property type="entry name" value="Probable ATP-dependent RNA helicase DDX58"/>
    <property type="match status" value="1"/>
</dbReference>
<keyword evidence="14" id="KW-0067">ATP-binding</keyword>
<keyword evidence="16" id="KW-0391">Immunity</keyword>
<evidence type="ECO:0000313" key="24">
    <source>
        <dbReference type="Proteomes" id="UP001142489"/>
    </source>
</evidence>
<evidence type="ECO:0000256" key="12">
    <source>
        <dbReference type="ARBA" id="ARBA00022806"/>
    </source>
</evidence>
<evidence type="ECO:0000256" key="10">
    <source>
        <dbReference type="ARBA" id="ARBA00022741"/>
    </source>
</evidence>
<dbReference type="GO" id="GO:0003727">
    <property type="term" value="F:single-stranded RNA binding"/>
    <property type="evidence" value="ECO:0007669"/>
    <property type="project" value="TreeGrafter"/>
</dbReference>
<evidence type="ECO:0000256" key="13">
    <source>
        <dbReference type="ARBA" id="ARBA00022833"/>
    </source>
</evidence>
<dbReference type="PANTHER" id="PTHR14074:SF16">
    <property type="entry name" value="ANTIVIRAL INNATE IMMUNE RESPONSE RECEPTOR RIG-I"/>
    <property type="match status" value="1"/>
</dbReference>
<evidence type="ECO:0000256" key="4">
    <source>
        <dbReference type="ARBA" id="ARBA00022490"/>
    </source>
</evidence>
<proteinExistence type="inferred from homology"/>
<evidence type="ECO:0000256" key="9">
    <source>
        <dbReference type="ARBA" id="ARBA00022737"/>
    </source>
</evidence>
<dbReference type="OrthoDB" id="416741at2759"/>
<dbReference type="PROSITE" id="PS51194">
    <property type="entry name" value="HELICASE_CTER"/>
    <property type="match status" value="1"/>
</dbReference>
<dbReference type="GO" id="GO:0003725">
    <property type="term" value="F:double-stranded RNA binding"/>
    <property type="evidence" value="ECO:0007669"/>
    <property type="project" value="TreeGrafter"/>
</dbReference>
<dbReference type="Proteomes" id="UP001142489">
    <property type="component" value="Unassembled WGS sequence"/>
</dbReference>
<dbReference type="SUPFAM" id="SSF52540">
    <property type="entry name" value="P-loop containing nucleoside triphosphate hydrolases"/>
    <property type="match status" value="1"/>
</dbReference>
<dbReference type="InterPro" id="IPR011029">
    <property type="entry name" value="DEATH-like_dom_sf"/>
</dbReference>
<evidence type="ECO:0000256" key="1">
    <source>
        <dbReference type="ARBA" id="ARBA00004496"/>
    </source>
</evidence>
<evidence type="ECO:0000256" key="19">
    <source>
        <dbReference type="ARBA" id="ARBA00049390"/>
    </source>
</evidence>
<evidence type="ECO:0000256" key="3">
    <source>
        <dbReference type="ARBA" id="ARBA00012552"/>
    </source>
</evidence>
<evidence type="ECO:0000256" key="17">
    <source>
        <dbReference type="ARBA" id="ARBA00022884"/>
    </source>
</evidence>
<evidence type="ECO:0000259" key="22">
    <source>
        <dbReference type="PROSITE" id="PS51789"/>
    </source>
</evidence>
<dbReference type="InterPro" id="IPR021673">
    <property type="entry name" value="RLR_CTR"/>
</dbReference>
<evidence type="ECO:0000313" key="23">
    <source>
        <dbReference type="EMBL" id="KAJ7335401.1"/>
    </source>
</evidence>
<dbReference type="Gene3D" id="2.170.150.30">
    <property type="entry name" value="RIG-I-like receptor, C-terminal regulatory domain"/>
    <property type="match status" value="1"/>
</dbReference>
<dbReference type="Pfam" id="PF16739">
    <property type="entry name" value="CARD_2"/>
    <property type="match status" value="2"/>
</dbReference>
<dbReference type="Pfam" id="PF00270">
    <property type="entry name" value="DEAD"/>
    <property type="match status" value="1"/>
</dbReference>
<keyword evidence="4" id="KW-0963">Cytoplasm</keyword>
<keyword evidence="17" id="KW-0694">RNA-binding</keyword>
<dbReference type="GO" id="GO:0005524">
    <property type="term" value="F:ATP binding"/>
    <property type="evidence" value="ECO:0007669"/>
    <property type="project" value="UniProtKB-KW"/>
</dbReference>
<keyword evidence="15" id="KW-0832">Ubl conjugation</keyword>
<dbReference type="Gene3D" id="1.10.533.10">
    <property type="entry name" value="Death Domain, Fas"/>
    <property type="match status" value="2"/>
</dbReference>
<protein>
    <recommendedName>
        <fullName evidence="3">RNA helicase</fullName>
        <ecNumber evidence="3">3.6.4.13</ecNumber>
    </recommendedName>
</protein>
<dbReference type="InterPro" id="IPR051363">
    <property type="entry name" value="RLR_Helicase"/>
</dbReference>
<keyword evidence="6" id="KW-0597">Phosphoprotein</keyword>
<keyword evidence="10" id="KW-0547">Nucleotide-binding</keyword>
<keyword evidence="11" id="KW-0378">Hydrolase</keyword>
<keyword evidence="24" id="KW-1185">Reference proteome</keyword>
<evidence type="ECO:0000256" key="2">
    <source>
        <dbReference type="ARBA" id="ARBA00006866"/>
    </source>
</evidence>
<dbReference type="AlphaFoldDB" id="A0A9Q1B4N1"/>
<reference evidence="23" key="1">
    <citation type="journal article" date="2023" name="DNA Res.">
        <title>Chromosome-level genome assembly of Phrynocephalus forsythii using third-generation DNA sequencing and Hi-C analysis.</title>
        <authorList>
            <person name="Qi Y."/>
            <person name="Zhao W."/>
            <person name="Zhao Y."/>
            <person name="Niu C."/>
            <person name="Cao S."/>
            <person name="Zhang Y."/>
        </authorList>
    </citation>
    <scope>NUCLEOTIDE SEQUENCE</scope>
    <source>
        <tissue evidence="23">Muscle</tissue>
    </source>
</reference>
<evidence type="ECO:0000256" key="8">
    <source>
        <dbReference type="ARBA" id="ARBA00022723"/>
    </source>
</evidence>
<dbReference type="Pfam" id="PF00271">
    <property type="entry name" value="Helicase_C"/>
    <property type="match status" value="1"/>
</dbReference>
<dbReference type="GO" id="GO:0016787">
    <property type="term" value="F:hydrolase activity"/>
    <property type="evidence" value="ECO:0007669"/>
    <property type="project" value="UniProtKB-KW"/>
</dbReference>
<comment type="catalytic activity">
    <reaction evidence="19">
        <text>ATP + H2O = ADP + phosphate + H(+)</text>
        <dbReference type="Rhea" id="RHEA:13065"/>
        <dbReference type="ChEBI" id="CHEBI:15377"/>
        <dbReference type="ChEBI" id="CHEBI:15378"/>
        <dbReference type="ChEBI" id="CHEBI:30616"/>
        <dbReference type="ChEBI" id="CHEBI:43474"/>
        <dbReference type="ChEBI" id="CHEBI:456216"/>
        <dbReference type="EC" id="3.6.4.13"/>
    </reaction>
    <physiologicalReaction direction="left-to-right" evidence="19">
        <dbReference type="Rhea" id="RHEA:13066"/>
    </physiologicalReaction>
</comment>
<evidence type="ECO:0000256" key="15">
    <source>
        <dbReference type="ARBA" id="ARBA00022843"/>
    </source>
</evidence>
<evidence type="ECO:0000256" key="5">
    <source>
        <dbReference type="ARBA" id="ARBA00022499"/>
    </source>
</evidence>
<keyword evidence="18" id="KW-0051">Antiviral defense</keyword>
<keyword evidence="9" id="KW-0677">Repeat</keyword>
<evidence type="ECO:0000259" key="21">
    <source>
        <dbReference type="PROSITE" id="PS51194"/>
    </source>
</evidence>
<comment type="similarity">
    <text evidence="2">Belongs to the helicase family. RLR subfamily.</text>
</comment>
<dbReference type="InterPro" id="IPR027417">
    <property type="entry name" value="P-loop_NTPase"/>
</dbReference>
<dbReference type="GO" id="GO:0008270">
    <property type="term" value="F:zinc ion binding"/>
    <property type="evidence" value="ECO:0007669"/>
    <property type="project" value="TreeGrafter"/>
</dbReference>
<dbReference type="GO" id="GO:0140374">
    <property type="term" value="P:antiviral innate immune response"/>
    <property type="evidence" value="ECO:0007669"/>
    <property type="project" value="TreeGrafter"/>
</dbReference>
<dbReference type="InterPro" id="IPR011545">
    <property type="entry name" value="DEAD/DEAH_box_helicase_dom"/>
</dbReference>
<evidence type="ECO:0000256" key="6">
    <source>
        <dbReference type="ARBA" id="ARBA00022553"/>
    </source>
</evidence>
<dbReference type="Gene3D" id="3.40.50.300">
    <property type="entry name" value="P-loop containing nucleotide triphosphate hydrolases"/>
    <property type="match status" value="2"/>
</dbReference>
<evidence type="ECO:0000256" key="18">
    <source>
        <dbReference type="ARBA" id="ARBA00023118"/>
    </source>
</evidence>
<evidence type="ECO:0000256" key="14">
    <source>
        <dbReference type="ARBA" id="ARBA00022840"/>
    </source>
</evidence>
<keyword evidence="8" id="KW-0479">Metal-binding</keyword>
<dbReference type="EC" id="3.6.4.13" evidence="3"/>
<dbReference type="SMART" id="SM00487">
    <property type="entry name" value="DEXDc"/>
    <property type="match status" value="1"/>
</dbReference>
<dbReference type="PANTHER" id="PTHR14074">
    <property type="entry name" value="HELICASE WITH DEATH DOMAIN-RELATED"/>
    <property type="match status" value="1"/>
</dbReference>
<dbReference type="InterPro" id="IPR014001">
    <property type="entry name" value="Helicase_ATP-bd"/>
</dbReference>
<evidence type="ECO:0000256" key="11">
    <source>
        <dbReference type="ARBA" id="ARBA00022801"/>
    </source>
</evidence>
<feature type="domain" description="RLR CTR" evidence="22">
    <location>
        <begin position="816"/>
        <end position="948"/>
    </location>
</feature>
<dbReference type="Pfam" id="PF11648">
    <property type="entry name" value="RIG-I_C-RD"/>
    <property type="match status" value="1"/>
</dbReference>
<feature type="domain" description="Helicase ATP-binding" evidence="20">
    <location>
        <begin position="275"/>
        <end position="454"/>
    </location>
</feature>
<keyword evidence="5" id="KW-1017">Isopeptide bond</keyword>
<evidence type="ECO:0000259" key="20">
    <source>
        <dbReference type="PROSITE" id="PS51192"/>
    </source>
</evidence>
<feature type="domain" description="Helicase C-terminal" evidence="21">
    <location>
        <begin position="633"/>
        <end position="799"/>
    </location>
</feature>
<evidence type="ECO:0000256" key="16">
    <source>
        <dbReference type="ARBA" id="ARBA00022859"/>
    </source>
</evidence>
<dbReference type="Pfam" id="PF18119">
    <property type="entry name" value="RIG-I_C"/>
    <property type="match status" value="1"/>
</dbReference>
<dbReference type="GO" id="GO:0005737">
    <property type="term" value="C:cytoplasm"/>
    <property type="evidence" value="ECO:0007669"/>
    <property type="project" value="UniProtKB-SubCell"/>
</dbReference>
<dbReference type="InterPro" id="IPR001650">
    <property type="entry name" value="Helicase_C-like"/>
</dbReference>
<comment type="caution">
    <text evidence="23">The sequence shown here is derived from an EMBL/GenBank/DDBJ whole genome shotgun (WGS) entry which is preliminary data.</text>
</comment>
<keyword evidence="7" id="KW-0399">Innate immunity</keyword>
<dbReference type="InterPro" id="IPR041204">
    <property type="entry name" value="RIG-I-like_C"/>
</dbReference>
<dbReference type="GO" id="GO:0003724">
    <property type="term" value="F:RNA helicase activity"/>
    <property type="evidence" value="ECO:0007669"/>
    <property type="project" value="UniProtKB-EC"/>
</dbReference>
<accession>A0A9Q1B4N1</accession>
<dbReference type="PROSITE" id="PS51192">
    <property type="entry name" value="HELICASE_ATP_BIND_1"/>
    <property type="match status" value="1"/>
</dbReference>
<dbReference type="PROSITE" id="PS51789">
    <property type="entry name" value="RLR_CTR"/>
    <property type="match status" value="1"/>
</dbReference>
<name>A0A9Q1B4N1_9SAUR</name>
<dbReference type="FunFam" id="2.170.150.30:FF:000001">
    <property type="entry name" value="Probable ATP-dependent RNA helicase DDX58"/>
    <property type="match status" value="1"/>
</dbReference>
<dbReference type="SMART" id="SM00490">
    <property type="entry name" value="HELICc"/>
    <property type="match status" value="1"/>
</dbReference>
<organism evidence="23 24">
    <name type="scientific">Phrynocephalus forsythii</name>
    <dbReference type="NCBI Taxonomy" id="171643"/>
    <lineage>
        <taxon>Eukaryota</taxon>
        <taxon>Metazoa</taxon>
        <taxon>Chordata</taxon>
        <taxon>Craniata</taxon>
        <taxon>Vertebrata</taxon>
        <taxon>Euteleostomi</taxon>
        <taxon>Lepidosauria</taxon>
        <taxon>Squamata</taxon>
        <taxon>Bifurcata</taxon>
        <taxon>Unidentata</taxon>
        <taxon>Episquamata</taxon>
        <taxon>Toxicofera</taxon>
        <taxon>Iguania</taxon>
        <taxon>Acrodonta</taxon>
        <taxon>Agamidae</taxon>
        <taxon>Agaminae</taxon>
        <taxon>Phrynocephalus</taxon>
    </lineage>
</organism>
<keyword evidence="12" id="KW-0347">Helicase</keyword>
<gene>
    <name evidence="23" type="ORF">JRQ81_013342</name>
</gene>
<sequence>MKEEETNLLLLIGNMDTFKCPLEMTAEEKESLRRFEHYIQKTLNPVYILSYMKDWLSDEMVERIQVLKETPTAAAKLFLQAILELESDGWFRGFLNALDAAGYTGLFHAIESCNFQMIENLEPHRELLKRIEPSLRAIDPVQILPYMKDCLLKEECEEIRQAKEREGKGASTRKFLDCLYRSDKENWPKIFQLALDEAEYLNESKLWDLKQADDNDADVPMTNGEEDHSVLDFEVQYCEESETLNLSGSPSLPSEASQPLVSVPKEAREYQKELARPALNGKHTIICAPTGSGKTFVSIMICDHHLTSMPAGKKGKVVFLATKVPVYEQQKNVFQDYFRRKNYSVAGICGEVAADSPAAMIIEGNDITVMTPQILVNCLNDKTVSSLSLFTLMIFDECHNTTGNHPYNVLMSKYLDMKFDQPETPLPQIVGLTASLGVGSAKNQEETIEHICTISASLNAQVISTVREHLEELKEIVNMPKKSTKLVKKRPHNLFVSIILQLMSETEALARKLYPIDSLSLIGTHSYGSQKYEQWIVDVQKKCRVLELPNKEEEGRICRALFVYTEHLRKYNDALIINEDARTHDALEYLKEFFDSNKNGGFDETEQQLASAFEEKYPELYAACQDQTNKNPKLEELTFLLEEQYHFNPKTRTILFVKTRALIAALKKWIEESPQLRHLKPDVLMGRGKRNQKTGMTLPNQKGVLDTFKSDGESKMLIATSVADEGIDIAQCNLVLLYEYTGNVIKMIQVRGRGRAKDSRCILVTSKKEQEEKERYNIMKEDMMNRAIQEVQCWKEEVFAEKISALQKKQKRLQDSKKKETQPKPLVGNQRLLCARCKVYACDADHIRVIEESHHTVLADYFRNRYVTRPHDKPNRYGNFEKKSKIYCQQCTHDWGIMVKYKMTKDLPIIKIESFSVEDVDTGRQFYFRKWRDVNFAMRDFDIEEIPE</sequence>
<keyword evidence="13" id="KW-0862">Zinc</keyword>
<evidence type="ECO:0000256" key="7">
    <source>
        <dbReference type="ARBA" id="ARBA00022588"/>
    </source>
</evidence>
<dbReference type="GO" id="GO:0002753">
    <property type="term" value="P:cytoplasmic pattern recognition receptor signaling pathway"/>
    <property type="evidence" value="ECO:0007669"/>
    <property type="project" value="TreeGrafter"/>
</dbReference>
<dbReference type="Gene3D" id="1.20.1320.30">
    <property type="match status" value="1"/>
</dbReference>
<comment type="subcellular location">
    <subcellularLocation>
        <location evidence="1">Cytoplasm</location>
    </subcellularLocation>
</comment>
<dbReference type="EMBL" id="JAPFRF010000004">
    <property type="protein sequence ID" value="KAJ7335401.1"/>
    <property type="molecule type" value="Genomic_DNA"/>
</dbReference>
<dbReference type="CDD" id="cd15805">
    <property type="entry name" value="RIG-I_C"/>
    <property type="match status" value="1"/>
</dbReference>
<dbReference type="InterPro" id="IPR038557">
    <property type="entry name" value="RLR_C_sf"/>
</dbReference>
<dbReference type="InterPro" id="IPR031964">
    <property type="entry name" value="CARD_dom"/>
</dbReference>